<keyword evidence="8" id="KW-1185">Reference proteome</keyword>
<dbReference type="RefSeq" id="WP_268005751.1">
    <property type="nucleotide sequence ID" value="NZ_CP104067.1"/>
</dbReference>
<feature type="domain" description="NlpC/P60" evidence="6">
    <location>
        <begin position="112"/>
        <end position="236"/>
    </location>
</feature>
<gene>
    <name evidence="7" type="ORF">NZD89_27240</name>
</gene>
<dbReference type="PANTHER" id="PTHR47053">
    <property type="entry name" value="MUREIN DD-ENDOPEPTIDASE MEPH-RELATED"/>
    <property type="match status" value="1"/>
</dbReference>
<proteinExistence type="inferred from homology"/>
<organism evidence="7 8">
    <name type="scientific">Alicyclobacillus fastidiosus</name>
    <dbReference type="NCBI Taxonomy" id="392011"/>
    <lineage>
        <taxon>Bacteria</taxon>
        <taxon>Bacillati</taxon>
        <taxon>Bacillota</taxon>
        <taxon>Bacilli</taxon>
        <taxon>Bacillales</taxon>
        <taxon>Alicyclobacillaceae</taxon>
        <taxon>Alicyclobacillus</taxon>
    </lineage>
</organism>
<evidence type="ECO:0000256" key="4">
    <source>
        <dbReference type="ARBA" id="ARBA00022807"/>
    </source>
</evidence>
<evidence type="ECO:0000313" key="7">
    <source>
        <dbReference type="EMBL" id="WAH41852.1"/>
    </source>
</evidence>
<dbReference type="SUPFAM" id="SSF54001">
    <property type="entry name" value="Cysteine proteinases"/>
    <property type="match status" value="1"/>
</dbReference>
<evidence type="ECO:0000256" key="5">
    <source>
        <dbReference type="SAM" id="MobiDB-lite"/>
    </source>
</evidence>
<feature type="region of interest" description="Disordered" evidence="5">
    <location>
        <begin position="1"/>
        <end position="24"/>
    </location>
</feature>
<dbReference type="InterPro" id="IPR051202">
    <property type="entry name" value="Peptidase_C40"/>
</dbReference>
<protein>
    <submittedName>
        <fullName evidence="7">C40 family peptidase</fullName>
    </submittedName>
</protein>
<dbReference type="InterPro" id="IPR038765">
    <property type="entry name" value="Papain-like_cys_pep_sf"/>
</dbReference>
<keyword evidence="2" id="KW-0645">Protease</keyword>
<evidence type="ECO:0000256" key="2">
    <source>
        <dbReference type="ARBA" id="ARBA00022670"/>
    </source>
</evidence>
<dbReference type="Pfam" id="PF00877">
    <property type="entry name" value="NLPC_P60"/>
    <property type="match status" value="1"/>
</dbReference>
<evidence type="ECO:0000259" key="6">
    <source>
        <dbReference type="PROSITE" id="PS51935"/>
    </source>
</evidence>
<dbReference type="InterPro" id="IPR000064">
    <property type="entry name" value="NLP_P60_dom"/>
</dbReference>
<evidence type="ECO:0000313" key="8">
    <source>
        <dbReference type="Proteomes" id="UP001164761"/>
    </source>
</evidence>
<reference evidence="7" key="1">
    <citation type="submission" date="2022-08" db="EMBL/GenBank/DDBJ databases">
        <title>Alicyclobacillus fastidiosus DSM 17978, complete genome.</title>
        <authorList>
            <person name="Wang Q."/>
            <person name="Cai R."/>
            <person name="Wang Z."/>
        </authorList>
    </citation>
    <scope>NUCLEOTIDE SEQUENCE</scope>
    <source>
        <strain evidence="7">DSM 17978</strain>
    </source>
</reference>
<name>A0ABY6ZG63_9BACL</name>
<dbReference type="EMBL" id="CP104067">
    <property type="protein sequence ID" value="WAH41852.1"/>
    <property type="molecule type" value="Genomic_DNA"/>
</dbReference>
<evidence type="ECO:0000256" key="1">
    <source>
        <dbReference type="ARBA" id="ARBA00007074"/>
    </source>
</evidence>
<keyword evidence="4" id="KW-0788">Thiol protease</keyword>
<sequence length="236" mass="25095">MEHVSGQGLRLVTKPAAPGETGESVVDLASPNGLPNYINAQFPHDLVRRVVVQNADGQVLRDATVSSRGEVSTSVNASAATFALGQHIQVPPPGVSIDHAIRPVAPVTAPPQDKADAVVTVASDREGTPNIWGHNADRGETGFDCSNFVSYVYHHALGYQMNGNSNAIEDTVGVTVPEWDMRKGDLLIFDNGRHVGIYLGNDQMIQCGGGLGKVGVLPLGPDTEWGKHLSAVRRMF</sequence>
<evidence type="ECO:0000256" key="3">
    <source>
        <dbReference type="ARBA" id="ARBA00022801"/>
    </source>
</evidence>
<accession>A0ABY6ZG63</accession>
<dbReference type="Proteomes" id="UP001164761">
    <property type="component" value="Chromosome"/>
</dbReference>
<dbReference type="PROSITE" id="PS51935">
    <property type="entry name" value="NLPC_P60"/>
    <property type="match status" value="1"/>
</dbReference>
<dbReference type="PANTHER" id="PTHR47053:SF1">
    <property type="entry name" value="MUREIN DD-ENDOPEPTIDASE MEPH-RELATED"/>
    <property type="match status" value="1"/>
</dbReference>
<dbReference type="Gene3D" id="3.90.1720.10">
    <property type="entry name" value="endopeptidase domain like (from Nostoc punctiforme)"/>
    <property type="match status" value="1"/>
</dbReference>
<keyword evidence="3" id="KW-0378">Hydrolase</keyword>
<comment type="similarity">
    <text evidence="1">Belongs to the peptidase C40 family.</text>
</comment>